<dbReference type="RefSeq" id="WP_220112193.1">
    <property type="nucleotide sequence ID" value="NZ_JAHZSV010000001.1"/>
</dbReference>
<comment type="caution">
    <text evidence="1">The sequence shown here is derived from an EMBL/GenBank/DDBJ whole genome shotgun (WGS) entry which is preliminary data.</text>
</comment>
<proteinExistence type="predicted"/>
<sequence>MNSHKINNILEHFDYRLLENPEFKEDSVREEIVLPIIKGLGYSANKPNQIIRSRNLIHPFVAIGSQKKKIYIIPDYLFEVNDKPSWILDAKSPTESIIKSKNVEQAYSYAIHPEIRARFFSLCNGKEFVLYSVDNFEPLMHFQMQAIPLYWENLKAILSPKNVFSTNSLEYKKDLGLHLKRLGFDKNTILIFPQIPVTNITQLDNDMFTINVGGATLNETTYVATFDFHLDVLKQLKGKIPDDGFEMLLTRKKEGRVAVRFPDRAYMVDVECEIGQKLEENDKEIFLPLKLTRIIN</sequence>
<reference evidence="1 2" key="1">
    <citation type="submission" date="2021-08" db="EMBL/GenBank/DDBJ databases">
        <title>Muricauda profundi sp. nov., a marine bacterium isolated from deep seawater of the Mariana Trench.</title>
        <authorList>
            <person name="Wei Y."/>
        </authorList>
    </citation>
    <scope>NUCLEOTIDE SEQUENCE [LARGE SCALE GENOMIC DNA]</scope>
    <source>
        <strain evidence="1 2">W52</strain>
    </source>
</reference>
<accession>A0ABS7ELR3</accession>
<dbReference type="Gene3D" id="3.90.1570.30">
    <property type="match status" value="1"/>
</dbReference>
<dbReference type="Proteomes" id="UP001196136">
    <property type="component" value="Unassembled WGS sequence"/>
</dbReference>
<dbReference type="EMBL" id="JAHZSV010000001">
    <property type="protein sequence ID" value="MBW8198471.1"/>
    <property type="molecule type" value="Genomic_DNA"/>
</dbReference>
<evidence type="ECO:0000313" key="1">
    <source>
        <dbReference type="EMBL" id="MBW8198471.1"/>
    </source>
</evidence>
<gene>
    <name evidence="1" type="ORF">K1F36_01415</name>
</gene>
<keyword evidence="2" id="KW-1185">Reference proteome</keyword>
<organism evidence="1 2">
    <name type="scientific">Flagellimonas abyssi</name>
    <dbReference type="NCBI Taxonomy" id="2864871"/>
    <lineage>
        <taxon>Bacteria</taxon>
        <taxon>Pseudomonadati</taxon>
        <taxon>Bacteroidota</taxon>
        <taxon>Flavobacteriia</taxon>
        <taxon>Flavobacteriales</taxon>
        <taxon>Flavobacteriaceae</taxon>
        <taxon>Flagellimonas</taxon>
    </lineage>
</organism>
<evidence type="ECO:0000313" key="2">
    <source>
        <dbReference type="Proteomes" id="UP001196136"/>
    </source>
</evidence>
<name>A0ABS7ELR3_9FLAO</name>
<protein>
    <submittedName>
        <fullName evidence="1">Type I restriction enzyme HsdR N-terminal domain-containing protein</fullName>
    </submittedName>
</protein>